<dbReference type="EMBL" id="DF238840">
    <property type="protein sequence ID" value="GAF25504.1"/>
    <property type="molecule type" value="Genomic_DNA"/>
</dbReference>
<name>A0A0S6UDQ0_NEOTH</name>
<dbReference type="Proteomes" id="UP000063718">
    <property type="component" value="Unassembled WGS sequence"/>
</dbReference>
<dbReference type="AlphaFoldDB" id="A0A0S6UDQ0"/>
<accession>A0A0S6UDQ0</accession>
<reference evidence="1" key="1">
    <citation type="journal article" date="2014" name="Gene">
        <title>Genome-guided analysis of transformation efficiency and carbon dioxide assimilation by Moorella thermoacetica Y72.</title>
        <authorList>
            <person name="Tsukahara K."/>
            <person name="Kita A."/>
            <person name="Nakashimada Y."/>
            <person name="Hoshino T."/>
            <person name="Murakami K."/>
        </authorList>
    </citation>
    <scope>NUCLEOTIDE SEQUENCE [LARGE SCALE GENOMIC DNA]</scope>
    <source>
        <strain evidence="1">Y72</strain>
    </source>
</reference>
<sequence length="34" mass="3956">MVKLIAKVAGNSKKKRTLPRVQRYSIIRPLNQFT</sequence>
<proteinExistence type="predicted"/>
<organism evidence="1">
    <name type="scientific">Moorella thermoacetica Y72</name>
    <dbReference type="NCBI Taxonomy" id="1325331"/>
    <lineage>
        <taxon>Bacteria</taxon>
        <taxon>Bacillati</taxon>
        <taxon>Bacillota</taxon>
        <taxon>Clostridia</taxon>
        <taxon>Neomoorellales</taxon>
        <taxon>Neomoorellaceae</taxon>
        <taxon>Neomoorella</taxon>
    </lineage>
</organism>
<evidence type="ECO:0000313" key="1">
    <source>
        <dbReference type="EMBL" id="GAF25504.1"/>
    </source>
</evidence>
<protein>
    <submittedName>
        <fullName evidence="1">Uncharacterized protein</fullName>
    </submittedName>
</protein>
<gene>
    <name evidence="1" type="ORF">MTY_0839</name>
</gene>